<gene>
    <name evidence="2" type="ORF">AEK19_MT0238</name>
</gene>
<dbReference type="AlphaFoldDB" id="A0A1Y0AZA7"/>
<sequence>MSFYPSIAVRVEDKSSLFCPIVLYSIQRSPLLLSLMAFFAVMSTVNVSMAFFDVQILVVEHIN</sequence>
<accession>A0A1Y0AZA7</accession>
<keyword evidence="1" id="KW-0812">Transmembrane</keyword>
<dbReference type="EMBL" id="KY774314">
    <property type="protein sequence ID" value="ART30516.1"/>
    <property type="molecule type" value="Genomic_DNA"/>
</dbReference>
<proteinExistence type="predicted"/>
<geneLocation type="mitochondrion" evidence="2"/>
<keyword evidence="2" id="KW-0496">Mitochondrion</keyword>
<protein>
    <submittedName>
        <fullName evidence="2">Uncharacterized protein</fullName>
    </submittedName>
</protein>
<organism evidence="2">
    <name type="scientific">Utricularia reniformis</name>
    <dbReference type="NCBI Taxonomy" id="192314"/>
    <lineage>
        <taxon>Eukaryota</taxon>
        <taxon>Viridiplantae</taxon>
        <taxon>Streptophyta</taxon>
        <taxon>Embryophyta</taxon>
        <taxon>Tracheophyta</taxon>
        <taxon>Spermatophyta</taxon>
        <taxon>Magnoliopsida</taxon>
        <taxon>eudicotyledons</taxon>
        <taxon>Gunneridae</taxon>
        <taxon>Pentapetalae</taxon>
        <taxon>asterids</taxon>
        <taxon>lamiids</taxon>
        <taxon>Lamiales</taxon>
        <taxon>Lentibulariaceae</taxon>
        <taxon>Utricularia</taxon>
    </lineage>
</organism>
<feature type="transmembrane region" description="Helical" evidence="1">
    <location>
        <begin position="31"/>
        <end position="52"/>
    </location>
</feature>
<evidence type="ECO:0000256" key="1">
    <source>
        <dbReference type="SAM" id="Phobius"/>
    </source>
</evidence>
<keyword evidence="1" id="KW-1133">Transmembrane helix</keyword>
<reference evidence="2" key="1">
    <citation type="submission" date="2017-03" db="EMBL/GenBank/DDBJ databases">
        <title>The mitochondrial genome of the carnivorous plant Utricularia reniformis (Lentibulariaceae): structure, comparative analysis and evolutionary landmarks.</title>
        <authorList>
            <person name="Silva S.R."/>
            <person name="Alvarenga D.O."/>
            <person name="Michael T.P."/>
            <person name="Miranda V.F.O."/>
            <person name="Varani A.M."/>
        </authorList>
    </citation>
    <scope>NUCLEOTIDE SEQUENCE</scope>
</reference>
<name>A0A1Y0AZA7_9LAMI</name>
<evidence type="ECO:0000313" key="2">
    <source>
        <dbReference type="EMBL" id="ART30516.1"/>
    </source>
</evidence>
<keyword evidence="1" id="KW-0472">Membrane</keyword>